<dbReference type="InterPro" id="IPR036779">
    <property type="entry name" value="LysM_dom_sf"/>
</dbReference>
<accession>E7RFX7</accession>
<evidence type="ECO:0000256" key="1">
    <source>
        <dbReference type="ARBA" id="ARBA00007074"/>
    </source>
</evidence>
<feature type="domain" description="NlpC/P60" evidence="9">
    <location>
        <begin position="228"/>
        <end position="348"/>
    </location>
</feature>
<feature type="chain" id="PRO_5003223747" evidence="7">
    <location>
        <begin position="26"/>
        <end position="351"/>
    </location>
</feature>
<dbReference type="GO" id="GO:0008234">
    <property type="term" value="F:cysteine-type peptidase activity"/>
    <property type="evidence" value="ECO:0007669"/>
    <property type="project" value="UniProtKB-KW"/>
</dbReference>
<dbReference type="Pfam" id="PF00877">
    <property type="entry name" value="NLPC_P60"/>
    <property type="match status" value="1"/>
</dbReference>
<dbReference type="InterPro" id="IPR038765">
    <property type="entry name" value="Papain-like_cys_pep_sf"/>
</dbReference>
<dbReference type="RefSeq" id="WP_008430112.1">
    <property type="nucleotide sequence ID" value="NZ_AEPB01000023.1"/>
</dbReference>
<keyword evidence="3 7" id="KW-0732">Signal</keyword>
<evidence type="ECO:0000256" key="7">
    <source>
        <dbReference type="SAM" id="SignalP"/>
    </source>
</evidence>
<dbReference type="InterPro" id="IPR051202">
    <property type="entry name" value="Peptidase_C40"/>
</dbReference>
<dbReference type="PROSITE" id="PS51782">
    <property type="entry name" value="LYSM"/>
    <property type="match status" value="3"/>
</dbReference>
<proteinExistence type="inferred from homology"/>
<keyword evidence="2" id="KW-0645">Protease</keyword>
<reference evidence="10 11" key="1">
    <citation type="journal article" date="2011" name="J. Bacteriol.">
        <title>The Draft Genome of Planococcus donghaensis MPA1U2 Reveals Nonsporulation Pathways Controlled by a Conserved Spo0A Regulon.</title>
        <authorList>
            <person name="Pearson M.D."/>
            <person name="Noller H.F."/>
        </authorList>
    </citation>
    <scope>NUCLEOTIDE SEQUENCE [LARGE SCALE GENOMIC DNA]</scope>
    <source>
        <strain evidence="10 11">MPA1U2</strain>
    </source>
</reference>
<dbReference type="PANTHER" id="PTHR47053">
    <property type="entry name" value="MUREIN DD-ENDOPEPTIDASE MEPH-RELATED"/>
    <property type="match status" value="1"/>
</dbReference>
<comment type="similarity">
    <text evidence="1">Belongs to the peptidase C40 family.</text>
</comment>
<dbReference type="SUPFAM" id="SSF54106">
    <property type="entry name" value="LysM domain"/>
    <property type="match status" value="3"/>
</dbReference>
<dbReference type="SMART" id="SM00257">
    <property type="entry name" value="LysM"/>
    <property type="match status" value="3"/>
</dbReference>
<evidence type="ECO:0000256" key="6">
    <source>
        <dbReference type="ARBA" id="ARBA00022807"/>
    </source>
</evidence>
<sequence>MRKIIFTLFAATALSMAIGTSNTEASTYTVKSGDTLWKIASSNNISVNQLLSWNNLSSNSIYPNQTIKVSAAATTVATPAKPAVSSTPVTSANTYTVKSGDTLSSIARLHSTSVSSIQQLNKLSGSNIFPGQKLTVSGKAVTVAPTTTVKVPTAAPTVSSTSTYRVVSGDTLTNIAKRHNTSVSQLMSLNSLKSSAIRIGQVLKVDAKSATGSLVTVSNPVVTPPVNSGAISTLITSATSYLGTPYKWAGSAPGGFDCSGYIYYVYNQAGFSVPRTNTTGFYALSSPVSSPEVGDLVFFKDTYRPGISHMGILIGNNSFIHAGGDRVQITSLNDKYWSSKFDSYKRLNVMK</sequence>
<feature type="domain" description="LysM" evidence="8">
    <location>
        <begin position="162"/>
        <end position="205"/>
    </location>
</feature>
<gene>
    <name evidence="10" type="ORF">GPDM_06870</name>
</gene>
<evidence type="ECO:0000259" key="8">
    <source>
        <dbReference type="PROSITE" id="PS51782"/>
    </source>
</evidence>
<dbReference type="eggNOG" id="COG1388">
    <property type="taxonomic scope" value="Bacteria"/>
</dbReference>
<dbReference type="PANTHER" id="PTHR47053:SF1">
    <property type="entry name" value="MUREIN DD-ENDOPEPTIDASE MEPH-RELATED"/>
    <property type="match status" value="1"/>
</dbReference>
<protein>
    <submittedName>
        <fullName evidence="10">Peptidoglycan hydrolase</fullName>
    </submittedName>
</protein>
<dbReference type="AlphaFoldDB" id="E7RFX7"/>
<evidence type="ECO:0000259" key="9">
    <source>
        <dbReference type="PROSITE" id="PS51935"/>
    </source>
</evidence>
<comment type="caution">
    <text evidence="10">The sequence shown here is derived from an EMBL/GenBank/DDBJ whole genome shotgun (WGS) entry which is preliminary data.</text>
</comment>
<feature type="domain" description="LysM" evidence="8">
    <location>
        <begin position="93"/>
        <end position="136"/>
    </location>
</feature>
<dbReference type="Pfam" id="PF01476">
    <property type="entry name" value="LysM"/>
    <property type="match status" value="3"/>
</dbReference>
<dbReference type="InterPro" id="IPR018392">
    <property type="entry name" value="LysM"/>
</dbReference>
<dbReference type="OrthoDB" id="9813368at2"/>
<feature type="signal peptide" evidence="7">
    <location>
        <begin position="1"/>
        <end position="25"/>
    </location>
</feature>
<dbReference type="GO" id="GO:0006508">
    <property type="term" value="P:proteolysis"/>
    <property type="evidence" value="ECO:0007669"/>
    <property type="project" value="UniProtKB-KW"/>
</dbReference>
<dbReference type="eggNOG" id="COG0791">
    <property type="taxonomic scope" value="Bacteria"/>
</dbReference>
<evidence type="ECO:0000256" key="5">
    <source>
        <dbReference type="ARBA" id="ARBA00022801"/>
    </source>
</evidence>
<dbReference type="InterPro" id="IPR000064">
    <property type="entry name" value="NLP_P60_dom"/>
</dbReference>
<dbReference type="PROSITE" id="PS51935">
    <property type="entry name" value="NLPC_P60"/>
    <property type="match status" value="1"/>
</dbReference>
<feature type="domain" description="LysM" evidence="8">
    <location>
        <begin position="26"/>
        <end position="69"/>
    </location>
</feature>
<keyword evidence="5 10" id="KW-0378">Hydrolase</keyword>
<evidence type="ECO:0000256" key="3">
    <source>
        <dbReference type="ARBA" id="ARBA00022729"/>
    </source>
</evidence>
<keyword evidence="4" id="KW-0677">Repeat</keyword>
<dbReference type="Gene3D" id="3.90.1720.10">
    <property type="entry name" value="endopeptidase domain like (from Nostoc punctiforme)"/>
    <property type="match status" value="1"/>
</dbReference>
<organism evidence="10 11">
    <name type="scientific">Planococcus donghaensis MPA1U2</name>
    <dbReference type="NCBI Taxonomy" id="933115"/>
    <lineage>
        <taxon>Bacteria</taxon>
        <taxon>Bacillati</taxon>
        <taxon>Bacillota</taxon>
        <taxon>Bacilli</taxon>
        <taxon>Bacillales</taxon>
        <taxon>Caryophanaceae</taxon>
        <taxon>Planococcus</taxon>
    </lineage>
</organism>
<name>E7RFX7_9BACL</name>
<keyword evidence="6" id="KW-0788">Thiol protease</keyword>
<dbReference type="SUPFAM" id="SSF54001">
    <property type="entry name" value="Cysteine proteinases"/>
    <property type="match status" value="1"/>
</dbReference>
<evidence type="ECO:0000313" key="11">
    <source>
        <dbReference type="Proteomes" id="UP000003052"/>
    </source>
</evidence>
<evidence type="ECO:0000256" key="2">
    <source>
        <dbReference type="ARBA" id="ARBA00022670"/>
    </source>
</evidence>
<dbReference type="EMBL" id="AEPB01000023">
    <property type="protein sequence ID" value="EGA90081.1"/>
    <property type="molecule type" value="Genomic_DNA"/>
</dbReference>
<dbReference type="Proteomes" id="UP000003052">
    <property type="component" value="Unassembled WGS sequence"/>
</dbReference>
<dbReference type="Gene3D" id="3.10.350.10">
    <property type="entry name" value="LysM domain"/>
    <property type="match status" value="3"/>
</dbReference>
<evidence type="ECO:0000256" key="4">
    <source>
        <dbReference type="ARBA" id="ARBA00022737"/>
    </source>
</evidence>
<evidence type="ECO:0000313" key="10">
    <source>
        <dbReference type="EMBL" id="EGA90081.1"/>
    </source>
</evidence>
<dbReference type="CDD" id="cd00118">
    <property type="entry name" value="LysM"/>
    <property type="match status" value="3"/>
</dbReference>